<accession>R7ZSD4</accession>
<reference evidence="1 2" key="1">
    <citation type="submission" date="2013-02" db="EMBL/GenBank/DDBJ databases">
        <title>A novel strain isolated from Lonar lake, Maharashtra, India.</title>
        <authorList>
            <person name="Singh A."/>
        </authorList>
    </citation>
    <scope>NUCLEOTIDE SEQUENCE [LARGE SCALE GENOMIC DNA]</scope>
    <source>
        <strain evidence="1 2">AK24</strain>
    </source>
</reference>
<gene>
    <name evidence="1" type="ORF">ADIS_2540</name>
</gene>
<evidence type="ECO:0000313" key="1">
    <source>
        <dbReference type="EMBL" id="EON76997.1"/>
    </source>
</evidence>
<organism evidence="1 2">
    <name type="scientific">Lunatimonas lonarensis</name>
    <dbReference type="NCBI Taxonomy" id="1232681"/>
    <lineage>
        <taxon>Bacteria</taxon>
        <taxon>Pseudomonadati</taxon>
        <taxon>Bacteroidota</taxon>
        <taxon>Cytophagia</taxon>
        <taxon>Cytophagales</taxon>
        <taxon>Cyclobacteriaceae</taxon>
    </lineage>
</organism>
<dbReference type="AlphaFoldDB" id="R7ZSD4"/>
<evidence type="ECO:0000313" key="2">
    <source>
        <dbReference type="Proteomes" id="UP000013909"/>
    </source>
</evidence>
<dbReference type="Proteomes" id="UP000013909">
    <property type="component" value="Unassembled WGS sequence"/>
</dbReference>
<name>R7ZSD4_9BACT</name>
<proteinExistence type="predicted"/>
<sequence length="44" mass="5180">MRKIPCFVRKIIFSHSSALDPSVSRLKIPEWLAFMQIVFFLAQK</sequence>
<comment type="caution">
    <text evidence="1">The sequence shown here is derived from an EMBL/GenBank/DDBJ whole genome shotgun (WGS) entry which is preliminary data.</text>
</comment>
<keyword evidence="2" id="KW-1185">Reference proteome</keyword>
<dbReference type="EMBL" id="AQHR01000069">
    <property type="protein sequence ID" value="EON76997.1"/>
    <property type="molecule type" value="Genomic_DNA"/>
</dbReference>
<dbReference type="STRING" id="1232681.ADIS_2540"/>
<protein>
    <submittedName>
        <fullName evidence="1">Uncharacterized protein</fullName>
    </submittedName>
</protein>